<dbReference type="Proteomes" id="UP000095283">
    <property type="component" value="Unplaced"/>
</dbReference>
<keyword evidence="2" id="KW-1185">Reference proteome</keyword>
<dbReference type="AlphaFoldDB" id="A0A1I7X419"/>
<proteinExistence type="predicted"/>
<evidence type="ECO:0000313" key="2">
    <source>
        <dbReference type="Proteomes" id="UP000095283"/>
    </source>
</evidence>
<sequence length="140" mass="15835">MNSSRYNSEHDSRCGDSTSRNEDSSSRCRDSATKYTNPVGNQYRAPNYVSKYMNGYGLRSESRMDDEHVSPQVGESQKPEIEELHYNNGDIASQEVLQESELDEFCQDTSTDEKETENNGLAIEVEQITPEPVEDVILIS</sequence>
<dbReference type="WBParaSite" id="Hba_12214">
    <property type="protein sequence ID" value="Hba_12214"/>
    <property type="gene ID" value="Hba_12214"/>
</dbReference>
<reference evidence="3" key="1">
    <citation type="submission" date="2016-11" db="UniProtKB">
        <authorList>
            <consortium name="WormBaseParasite"/>
        </authorList>
    </citation>
    <scope>IDENTIFICATION</scope>
</reference>
<feature type="compositionally biased region" description="Basic and acidic residues" evidence="1">
    <location>
        <begin position="7"/>
        <end position="32"/>
    </location>
</feature>
<evidence type="ECO:0000256" key="1">
    <source>
        <dbReference type="SAM" id="MobiDB-lite"/>
    </source>
</evidence>
<protein>
    <submittedName>
        <fullName evidence="3">MECOM protein</fullName>
    </submittedName>
</protein>
<feature type="region of interest" description="Disordered" evidence="1">
    <location>
        <begin position="1"/>
        <end position="43"/>
    </location>
</feature>
<organism evidence="2 3">
    <name type="scientific">Heterorhabditis bacteriophora</name>
    <name type="common">Entomopathogenic nematode worm</name>
    <dbReference type="NCBI Taxonomy" id="37862"/>
    <lineage>
        <taxon>Eukaryota</taxon>
        <taxon>Metazoa</taxon>
        <taxon>Ecdysozoa</taxon>
        <taxon>Nematoda</taxon>
        <taxon>Chromadorea</taxon>
        <taxon>Rhabditida</taxon>
        <taxon>Rhabditina</taxon>
        <taxon>Rhabditomorpha</taxon>
        <taxon>Strongyloidea</taxon>
        <taxon>Heterorhabditidae</taxon>
        <taxon>Heterorhabditis</taxon>
    </lineage>
</organism>
<name>A0A1I7X419_HETBA</name>
<evidence type="ECO:0000313" key="3">
    <source>
        <dbReference type="WBParaSite" id="Hba_12214"/>
    </source>
</evidence>
<accession>A0A1I7X419</accession>